<evidence type="ECO:0000256" key="2">
    <source>
        <dbReference type="ARBA" id="ARBA00022598"/>
    </source>
</evidence>
<dbReference type="GO" id="GO:0005739">
    <property type="term" value="C:mitochondrion"/>
    <property type="evidence" value="ECO:0007669"/>
    <property type="project" value="TreeGrafter"/>
</dbReference>
<dbReference type="AlphaFoldDB" id="A0AAD2CWY5"/>
<keyword evidence="3" id="KW-0479">Metal-binding</keyword>
<evidence type="ECO:0000259" key="8">
    <source>
        <dbReference type="Pfam" id="PF08245"/>
    </source>
</evidence>
<evidence type="ECO:0000259" key="7">
    <source>
        <dbReference type="Pfam" id="PF02875"/>
    </source>
</evidence>
<dbReference type="EMBL" id="CAKOGP040001580">
    <property type="protein sequence ID" value="CAJ1946097.1"/>
    <property type="molecule type" value="Genomic_DNA"/>
</dbReference>
<dbReference type="GO" id="GO:0004326">
    <property type="term" value="F:tetrahydrofolylpolyglutamate synthase activity"/>
    <property type="evidence" value="ECO:0007669"/>
    <property type="project" value="InterPro"/>
</dbReference>
<keyword evidence="2" id="KW-0436">Ligase</keyword>
<keyword evidence="4" id="KW-0547">Nucleotide-binding</keyword>
<dbReference type="InterPro" id="IPR036615">
    <property type="entry name" value="Mur_ligase_C_dom_sf"/>
</dbReference>
<reference evidence="9" key="1">
    <citation type="submission" date="2023-08" db="EMBL/GenBank/DDBJ databases">
        <authorList>
            <person name="Audoor S."/>
            <person name="Bilcke G."/>
        </authorList>
    </citation>
    <scope>NUCLEOTIDE SEQUENCE</scope>
</reference>
<name>A0AAD2CWY5_9STRA</name>
<dbReference type="InterPro" id="IPR001645">
    <property type="entry name" value="Folylpolyglutamate_synth"/>
</dbReference>
<dbReference type="SUPFAM" id="SSF53244">
    <property type="entry name" value="MurD-like peptide ligases, peptide-binding domain"/>
    <property type="match status" value="1"/>
</dbReference>
<proteinExistence type="inferred from homology"/>
<keyword evidence="6" id="KW-0460">Magnesium</keyword>
<sequence>MKVNVPLINATWLLALFPTALLSRMNFSLQWRRRILTATFKAAAITSFRLANTPTAVSATRSIGSDLFPISRVSRPLAASTMSLLESTDDASSTEHSDYEKWVRRLYLTNLFHPVKMGLTNIQRLDDLVGNPMDDPSRVVVHIAGTNGKGSVALKIANTLRQSGKKVGIFCSPHVSSFRERMQVNGELISEDEVVELLPRVYELCVKHDIPATFFEITTLLAFLFYEKHQVDFVVLETGLGGRLDATNVIARPGLTVITSIGLEHTRILGDTIEKIAKEKGGIIKKGCPVLVGPNCPQQVLQDCAKAVGAASYYVPDLVLGDTLDHHTTDYDEENQRIATAALTLLQRSHPSFLEDLTLDDIQKGILIRPPCRFEEVQMEHVNAILDVAHNPPAMEYLMVKLRKTYPLQSFRFVVGMSSDKDLGQCARTLLSVAGPSSIHLVEAAHPRAAKIPDIVAAEPKFSSCHFCLDDRSITRQVTNGLKLAEENGEILVVCGSVFLMAEARQALGFDEPRDSDYISEVAGAGLRQMQENFGNTTFEDGPSRQN</sequence>
<feature type="domain" description="Mur ligase central" evidence="8">
    <location>
        <begin position="143"/>
        <end position="286"/>
    </location>
</feature>
<evidence type="ECO:0008006" key="11">
    <source>
        <dbReference type="Google" id="ProtNLM"/>
    </source>
</evidence>
<protein>
    <recommendedName>
        <fullName evidence="11">Mur ligase central domain-containing protein</fullName>
    </recommendedName>
</protein>
<dbReference type="SUPFAM" id="SSF53623">
    <property type="entry name" value="MurD-like peptide ligases, catalytic domain"/>
    <property type="match status" value="1"/>
</dbReference>
<feature type="domain" description="Mur ligase C-terminal" evidence="7">
    <location>
        <begin position="373"/>
        <end position="497"/>
    </location>
</feature>
<comment type="similarity">
    <text evidence="1">Belongs to the folylpolyglutamate synthase family.</text>
</comment>
<dbReference type="GO" id="GO:0008841">
    <property type="term" value="F:dihydrofolate synthase activity"/>
    <property type="evidence" value="ECO:0007669"/>
    <property type="project" value="TreeGrafter"/>
</dbReference>
<dbReference type="NCBIfam" id="TIGR01499">
    <property type="entry name" value="folC"/>
    <property type="match status" value="1"/>
</dbReference>
<evidence type="ECO:0000256" key="4">
    <source>
        <dbReference type="ARBA" id="ARBA00022741"/>
    </source>
</evidence>
<dbReference type="Gene3D" id="3.90.190.20">
    <property type="entry name" value="Mur ligase, C-terminal domain"/>
    <property type="match status" value="1"/>
</dbReference>
<evidence type="ECO:0000256" key="5">
    <source>
        <dbReference type="ARBA" id="ARBA00022840"/>
    </source>
</evidence>
<organism evidence="9 10">
    <name type="scientific">Cylindrotheca closterium</name>
    <dbReference type="NCBI Taxonomy" id="2856"/>
    <lineage>
        <taxon>Eukaryota</taxon>
        <taxon>Sar</taxon>
        <taxon>Stramenopiles</taxon>
        <taxon>Ochrophyta</taxon>
        <taxon>Bacillariophyta</taxon>
        <taxon>Bacillariophyceae</taxon>
        <taxon>Bacillariophycidae</taxon>
        <taxon>Bacillariales</taxon>
        <taxon>Bacillariaceae</taxon>
        <taxon>Cylindrotheca</taxon>
    </lineage>
</organism>
<dbReference type="InterPro" id="IPR013221">
    <property type="entry name" value="Mur_ligase_cen"/>
</dbReference>
<comment type="caution">
    <text evidence="9">The sequence shown here is derived from an EMBL/GenBank/DDBJ whole genome shotgun (WGS) entry which is preliminary data.</text>
</comment>
<dbReference type="Gene3D" id="3.40.1190.10">
    <property type="entry name" value="Mur-like, catalytic domain"/>
    <property type="match status" value="1"/>
</dbReference>
<dbReference type="Pfam" id="PF02875">
    <property type="entry name" value="Mur_ligase_C"/>
    <property type="match status" value="1"/>
</dbReference>
<dbReference type="GO" id="GO:0046872">
    <property type="term" value="F:metal ion binding"/>
    <property type="evidence" value="ECO:0007669"/>
    <property type="project" value="UniProtKB-KW"/>
</dbReference>
<dbReference type="PANTHER" id="PTHR11136">
    <property type="entry name" value="FOLYLPOLYGLUTAMATE SYNTHASE-RELATED"/>
    <property type="match status" value="1"/>
</dbReference>
<evidence type="ECO:0000256" key="3">
    <source>
        <dbReference type="ARBA" id="ARBA00022723"/>
    </source>
</evidence>
<evidence type="ECO:0000313" key="10">
    <source>
        <dbReference type="Proteomes" id="UP001295423"/>
    </source>
</evidence>
<dbReference type="Proteomes" id="UP001295423">
    <property type="component" value="Unassembled WGS sequence"/>
</dbReference>
<keyword evidence="5" id="KW-0067">ATP-binding</keyword>
<evidence type="ECO:0000313" key="9">
    <source>
        <dbReference type="EMBL" id="CAJ1946097.1"/>
    </source>
</evidence>
<dbReference type="GO" id="GO:0005524">
    <property type="term" value="F:ATP binding"/>
    <property type="evidence" value="ECO:0007669"/>
    <property type="project" value="UniProtKB-KW"/>
</dbReference>
<dbReference type="GO" id="GO:0005829">
    <property type="term" value="C:cytosol"/>
    <property type="evidence" value="ECO:0007669"/>
    <property type="project" value="TreeGrafter"/>
</dbReference>
<evidence type="ECO:0000256" key="6">
    <source>
        <dbReference type="ARBA" id="ARBA00022842"/>
    </source>
</evidence>
<gene>
    <name evidence="9" type="ORF">CYCCA115_LOCUS10238</name>
</gene>
<dbReference type="InterPro" id="IPR018109">
    <property type="entry name" value="Folylpolyglutamate_synth_CS"/>
</dbReference>
<dbReference type="InterPro" id="IPR036565">
    <property type="entry name" value="Mur-like_cat_sf"/>
</dbReference>
<evidence type="ECO:0000256" key="1">
    <source>
        <dbReference type="ARBA" id="ARBA00008276"/>
    </source>
</evidence>
<dbReference type="PANTHER" id="PTHR11136:SF0">
    <property type="entry name" value="DIHYDROFOLATE SYNTHETASE-RELATED"/>
    <property type="match status" value="1"/>
</dbReference>
<dbReference type="Pfam" id="PF08245">
    <property type="entry name" value="Mur_ligase_M"/>
    <property type="match status" value="1"/>
</dbReference>
<dbReference type="InterPro" id="IPR004101">
    <property type="entry name" value="Mur_ligase_C"/>
</dbReference>
<dbReference type="PROSITE" id="PS01012">
    <property type="entry name" value="FOLYLPOLYGLU_SYNT_2"/>
    <property type="match status" value="1"/>
</dbReference>
<keyword evidence="10" id="KW-1185">Reference proteome</keyword>
<accession>A0AAD2CWY5</accession>